<organism evidence="6 7">
    <name type="scientific">Owenia fusiformis</name>
    <name type="common">Polychaete worm</name>
    <dbReference type="NCBI Taxonomy" id="6347"/>
    <lineage>
        <taxon>Eukaryota</taxon>
        <taxon>Metazoa</taxon>
        <taxon>Spiralia</taxon>
        <taxon>Lophotrochozoa</taxon>
        <taxon>Annelida</taxon>
        <taxon>Polychaeta</taxon>
        <taxon>Sedentaria</taxon>
        <taxon>Canalipalpata</taxon>
        <taxon>Sabellida</taxon>
        <taxon>Oweniida</taxon>
        <taxon>Oweniidae</taxon>
        <taxon>Owenia</taxon>
    </lineage>
</organism>
<dbReference type="GO" id="GO:0006887">
    <property type="term" value="P:exocytosis"/>
    <property type="evidence" value="ECO:0007669"/>
    <property type="project" value="TreeGrafter"/>
</dbReference>
<dbReference type="InterPro" id="IPR009449">
    <property type="entry name" value="Sec2_N"/>
</dbReference>
<dbReference type="GO" id="GO:0070319">
    <property type="term" value="C:Golgi to plasma membrane transport vesicle"/>
    <property type="evidence" value="ECO:0007669"/>
    <property type="project" value="TreeGrafter"/>
</dbReference>
<feature type="region of interest" description="Disordered" evidence="4">
    <location>
        <begin position="166"/>
        <end position="231"/>
    </location>
</feature>
<feature type="compositionally biased region" description="Basic and acidic residues" evidence="4">
    <location>
        <begin position="221"/>
        <end position="231"/>
    </location>
</feature>
<dbReference type="EMBL" id="CAIIXF020000011">
    <property type="protein sequence ID" value="CAH1800300.1"/>
    <property type="molecule type" value="Genomic_DNA"/>
</dbReference>
<evidence type="ECO:0000256" key="1">
    <source>
        <dbReference type="ARBA" id="ARBA00023054"/>
    </source>
</evidence>
<evidence type="ECO:0000313" key="7">
    <source>
        <dbReference type="Proteomes" id="UP000749559"/>
    </source>
</evidence>
<evidence type="ECO:0000259" key="5">
    <source>
        <dbReference type="Pfam" id="PF06428"/>
    </source>
</evidence>
<comment type="similarity">
    <text evidence="2">Belongs to the SEC2 family.</text>
</comment>
<name>A0A8J1XIF6_OWEFU</name>
<dbReference type="Proteomes" id="UP000749559">
    <property type="component" value="Unassembled WGS sequence"/>
</dbReference>
<feature type="coiled-coil region" evidence="3">
    <location>
        <begin position="84"/>
        <end position="161"/>
    </location>
</feature>
<dbReference type="GO" id="GO:0005085">
    <property type="term" value="F:guanyl-nucleotide exchange factor activity"/>
    <property type="evidence" value="ECO:0007669"/>
    <property type="project" value="InterPro"/>
</dbReference>
<dbReference type="InterPro" id="IPR040351">
    <property type="entry name" value="RAB3IL/RAB3IP/Sec2"/>
</dbReference>
<dbReference type="AlphaFoldDB" id="A0A8J1XIF6"/>
<reference evidence="6" key="1">
    <citation type="submission" date="2022-03" db="EMBL/GenBank/DDBJ databases">
        <authorList>
            <person name="Martin C."/>
        </authorList>
    </citation>
    <scope>NUCLEOTIDE SEQUENCE</scope>
</reference>
<proteinExistence type="inferred from homology"/>
<evidence type="ECO:0000313" key="6">
    <source>
        <dbReference type="EMBL" id="CAH1800300.1"/>
    </source>
</evidence>
<keyword evidence="1 3" id="KW-0175">Coiled coil</keyword>
<gene>
    <name evidence="6" type="ORF">OFUS_LOCUS24206</name>
</gene>
<accession>A0A8J1XIF6</accession>
<dbReference type="PANTHER" id="PTHR14430:SF0">
    <property type="entry name" value="SEC2P DOMAIN-CONTAINING PROTEIN"/>
    <property type="match status" value="1"/>
</dbReference>
<protein>
    <recommendedName>
        <fullName evidence="5">GDP/GTP exchange factor Sec2 N-terminal domain-containing protein</fullName>
    </recommendedName>
</protein>
<feature type="domain" description="GDP/GTP exchange factor Sec2 N-terminal" evidence="5">
    <location>
        <begin position="52"/>
        <end position="157"/>
    </location>
</feature>
<keyword evidence="7" id="KW-1185">Reference proteome</keyword>
<dbReference type="Gene3D" id="1.20.5.4880">
    <property type="match status" value="1"/>
</dbReference>
<feature type="compositionally biased region" description="Polar residues" evidence="4">
    <location>
        <begin position="206"/>
        <end position="220"/>
    </location>
</feature>
<evidence type="ECO:0000256" key="4">
    <source>
        <dbReference type="SAM" id="MobiDB-lite"/>
    </source>
</evidence>
<dbReference type="OrthoDB" id="5560525at2759"/>
<dbReference type="CDD" id="cd21044">
    <property type="entry name" value="Rab11BD_RAB3IP_like"/>
    <property type="match status" value="1"/>
</dbReference>
<dbReference type="Pfam" id="PF06428">
    <property type="entry name" value="Sec2p"/>
    <property type="match status" value="1"/>
</dbReference>
<dbReference type="Pfam" id="PF25555">
    <property type="entry name" value="RAB3A-like_C"/>
    <property type="match status" value="1"/>
</dbReference>
<evidence type="ECO:0000256" key="3">
    <source>
        <dbReference type="SAM" id="Coils"/>
    </source>
</evidence>
<dbReference type="SUPFAM" id="SSF144284">
    <property type="entry name" value="Sec2 N-terminal region"/>
    <property type="match status" value="1"/>
</dbReference>
<dbReference type="PANTHER" id="PTHR14430">
    <property type="entry name" value="RABIN3-RELATED"/>
    <property type="match status" value="1"/>
</dbReference>
<sequence length="379" mass="43217">MAEHPEASRQDSGIGSPGLASPHQNGHLASTEDPGSVHSYSMEATDVVNTRLSDMKLEEGNMRRRSASMLEVKDKASVRIHEELDKAQMELKLKDEEVVKLQHVRDQMGLEIEELTASLFEEANKMVQDANVKRMHAEKLLKEAQAKVDILQAEVEALKSLVITSTPSNPNKHLQHLGHQRRRSDDTRFINLTKKSSTHHDFRKISAQQIETPPSPTQQVDQKETKEENKEIDPVFFEEFKTWRLAPSLDTTSPFFNTINREDIQPCLKFTQKQLSSAVLENIQQNTLTMEPFGEKNPFPRKCALTDASRVCKFRVQLASPSSSHVICQFARDRVAAVCDFYTYIRYIHQGLVKSEDQDVYWHIIKLRKQMALSRLGLG</sequence>
<comment type="caution">
    <text evidence="6">The sequence shown here is derived from an EMBL/GenBank/DDBJ whole genome shotgun (WGS) entry which is preliminary data.</text>
</comment>
<feature type="compositionally biased region" description="Basic residues" evidence="4">
    <location>
        <begin position="173"/>
        <end position="182"/>
    </location>
</feature>
<feature type="region of interest" description="Disordered" evidence="4">
    <location>
        <begin position="1"/>
        <end position="38"/>
    </location>
</feature>
<evidence type="ECO:0000256" key="2">
    <source>
        <dbReference type="ARBA" id="ARBA00025794"/>
    </source>
</evidence>